<evidence type="ECO:0000313" key="5">
    <source>
        <dbReference type="Proteomes" id="UP000244248"/>
    </source>
</evidence>
<proteinExistence type="predicted"/>
<dbReference type="Pfam" id="PF02129">
    <property type="entry name" value="Peptidase_S15"/>
    <property type="match status" value="1"/>
</dbReference>
<reference evidence="4 5" key="1">
    <citation type="submission" date="2018-04" db="EMBL/GenBank/DDBJ databases">
        <title>Novel species isolated from glacier.</title>
        <authorList>
            <person name="Liu Q."/>
            <person name="Xin Y.-H."/>
        </authorList>
    </citation>
    <scope>NUCLEOTIDE SEQUENCE [LARGE SCALE GENOMIC DNA]</scope>
    <source>
        <strain evidence="4 5">GT1R17</strain>
    </source>
</reference>
<accession>A0A2T5MFD9</accession>
<dbReference type="InterPro" id="IPR005674">
    <property type="entry name" value="CocE/Ser_esterase"/>
</dbReference>
<feature type="compositionally biased region" description="Low complexity" evidence="2">
    <location>
        <begin position="29"/>
        <end position="44"/>
    </location>
</feature>
<organism evidence="4 5">
    <name type="scientific">Stenotrophobium rhamnosiphilum</name>
    <dbReference type="NCBI Taxonomy" id="2029166"/>
    <lineage>
        <taxon>Bacteria</taxon>
        <taxon>Pseudomonadati</taxon>
        <taxon>Pseudomonadota</taxon>
        <taxon>Gammaproteobacteria</taxon>
        <taxon>Nevskiales</taxon>
        <taxon>Nevskiaceae</taxon>
        <taxon>Stenotrophobium</taxon>
    </lineage>
</organism>
<dbReference type="EMBL" id="QANS01000003">
    <property type="protein sequence ID" value="PTU31303.1"/>
    <property type="molecule type" value="Genomic_DNA"/>
</dbReference>
<dbReference type="Proteomes" id="UP000244248">
    <property type="component" value="Unassembled WGS sequence"/>
</dbReference>
<comment type="caution">
    <text evidence="4">The sequence shown here is derived from an EMBL/GenBank/DDBJ whole genome shotgun (WGS) entry which is preliminary data.</text>
</comment>
<dbReference type="InterPro" id="IPR029058">
    <property type="entry name" value="AB_hydrolase_fold"/>
</dbReference>
<dbReference type="NCBIfam" id="TIGR00976">
    <property type="entry name" value="CocE_NonD"/>
    <property type="match status" value="1"/>
</dbReference>
<evidence type="ECO:0000313" key="4">
    <source>
        <dbReference type="EMBL" id="PTU31303.1"/>
    </source>
</evidence>
<evidence type="ECO:0000259" key="3">
    <source>
        <dbReference type="SMART" id="SM00939"/>
    </source>
</evidence>
<evidence type="ECO:0000256" key="2">
    <source>
        <dbReference type="SAM" id="MobiDB-lite"/>
    </source>
</evidence>
<sequence length="645" mass="68257">MERSIKAMRHIGVAAIVAAIVFSAGCSRSSSPDGSSSEGSGSNGWTTNGTRGTLAKKNVPIKATSDWVDYNPEATYPKSVTSTDTITMADGTKLAATIVLPADASGKAVDHPVPTVLTITGYNKAAGTYVPAIGGANTYLVSHGYAHVIVDERGTGASDGQWEAFGATEQGDYKPTIRWVATQPFCNGNIGLYGASLLAITAVLSAAQQDPAVKAMFPIVPMGDAYRDIVFNGGQVNVGFIPLWLGLVTALGVLDPNIVLDPATGLQQELDRVLSAVTNFQVPTILNAVVGDPDTAFDGDFWASRSPIEQAGKIQIPTFIVGGLQDIFQRGEPMLYEALKNHTPTKLLIGPWTHVDAAMGANLPLDGVPVLDHITLQWFDQYVKGMNVGANKLPNVTQYVYGEGHYVTASDWPHPQAKAQRLFLRGDKSLSLTAPTADEATNFALQQPVSGICSASTSQWTAGLLGLLPLSCFKDNTLAEALDVHYETPAMTEDYYFNGPIAADIWIATTGTDAGLSVRVDDVFGSTVTPISNGLLTASMRAVDETRSRKLDGQRIQPWHPFTQEAVLPVTSGTPVLMPVEIFPTSAMIKAGHKLRISVGASDFPHGLPPLPNLVNGLIGGLTIYSDAAHPSSVVLPVVPVTALK</sequence>
<dbReference type="SUPFAM" id="SSF49785">
    <property type="entry name" value="Galactose-binding domain-like"/>
    <property type="match status" value="1"/>
</dbReference>
<dbReference type="Pfam" id="PF08530">
    <property type="entry name" value="PepX_C"/>
    <property type="match status" value="1"/>
</dbReference>
<name>A0A2T5MFD9_9GAMM</name>
<keyword evidence="1" id="KW-0378">Hydrolase</keyword>
<dbReference type="Gene3D" id="3.40.50.1820">
    <property type="entry name" value="alpha/beta hydrolase"/>
    <property type="match status" value="1"/>
</dbReference>
<dbReference type="PANTHER" id="PTHR43056">
    <property type="entry name" value="PEPTIDASE S9 PROLYL OLIGOPEPTIDASE"/>
    <property type="match status" value="1"/>
</dbReference>
<dbReference type="GO" id="GO:0008239">
    <property type="term" value="F:dipeptidyl-peptidase activity"/>
    <property type="evidence" value="ECO:0007669"/>
    <property type="project" value="InterPro"/>
</dbReference>
<dbReference type="InterPro" id="IPR050585">
    <property type="entry name" value="Xaa-Pro_dipeptidyl-ppase/CocE"/>
</dbReference>
<dbReference type="InterPro" id="IPR008979">
    <property type="entry name" value="Galactose-bd-like_sf"/>
</dbReference>
<evidence type="ECO:0000256" key="1">
    <source>
        <dbReference type="ARBA" id="ARBA00022801"/>
    </source>
</evidence>
<dbReference type="OrthoDB" id="9806163at2"/>
<dbReference type="InterPro" id="IPR000383">
    <property type="entry name" value="Xaa-Pro-like_dom"/>
</dbReference>
<dbReference type="Gene3D" id="2.60.120.260">
    <property type="entry name" value="Galactose-binding domain-like"/>
    <property type="match status" value="1"/>
</dbReference>
<dbReference type="Gene3D" id="1.10.3020.10">
    <property type="entry name" value="alpha-amino acid ester hydrolase ( Helical cap domain)"/>
    <property type="match status" value="1"/>
</dbReference>
<protein>
    <submittedName>
        <fullName evidence="4">Peptidase S15</fullName>
    </submittedName>
</protein>
<dbReference type="AlphaFoldDB" id="A0A2T5MFD9"/>
<dbReference type="PANTHER" id="PTHR43056:SF10">
    <property type="entry name" value="COCE_NOND FAMILY, PUTATIVE (AFU_ORTHOLOGUE AFUA_7G00600)-RELATED"/>
    <property type="match status" value="1"/>
</dbReference>
<dbReference type="InterPro" id="IPR013736">
    <property type="entry name" value="Xaa-Pro_dipept_C"/>
</dbReference>
<dbReference type="SMART" id="SM00939">
    <property type="entry name" value="PepX_C"/>
    <property type="match status" value="1"/>
</dbReference>
<feature type="domain" description="Xaa-Pro dipeptidyl-peptidase C-terminal" evidence="3">
    <location>
        <begin position="376"/>
        <end position="635"/>
    </location>
</feature>
<dbReference type="RefSeq" id="WP_107939846.1">
    <property type="nucleotide sequence ID" value="NZ_QANS01000003.1"/>
</dbReference>
<feature type="region of interest" description="Disordered" evidence="2">
    <location>
        <begin position="29"/>
        <end position="53"/>
    </location>
</feature>
<gene>
    <name evidence="4" type="ORF">CJD38_08105</name>
</gene>
<dbReference type="SUPFAM" id="SSF53474">
    <property type="entry name" value="alpha/beta-Hydrolases"/>
    <property type="match status" value="1"/>
</dbReference>
<dbReference type="PROSITE" id="PS51257">
    <property type="entry name" value="PROKAR_LIPOPROTEIN"/>
    <property type="match status" value="1"/>
</dbReference>
<keyword evidence="5" id="KW-1185">Reference proteome</keyword>